<dbReference type="Proteomes" id="UP000831787">
    <property type="component" value="Chromosome"/>
</dbReference>
<dbReference type="Pfam" id="PF12698">
    <property type="entry name" value="ABC2_membrane_3"/>
    <property type="match status" value="1"/>
</dbReference>
<protein>
    <submittedName>
        <fullName evidence="8">ABC transporter permease</fullName>
    </submittedName>
</protein>
<evidence type="ECO:0000256" key="3">
    <source>
        <dbReference type="ARBA" id="ARBA00022692"/>
    </source>
</evidence>
<dbReference type="InterPro" id="IPR051449">
    <property type="entry name" value="ABC-2_transporter_component"/>
</dbReference>
<evidence type="ECO:0000256" key="5">
    <source>
        <dbReference type="ARBA" id="ARBA00023136"/>
    </source>
</evidence>
<feature type="transmembrane region" description="Helical" evidence="6">
    <location>
        <begin position="227"/>
        <end position="253"/>
    </location>
</feature>
<dbReference type="InterPro" id="IPR013525">
    <property type="entry name" value="ABC2_TM"/>
</dbReference>
<evidence type="ECO:0000313" key="8">
    <source>
        <dbReference type="EMBL" id="UOQ43521.1"/>
    </source>
</evidence>
<dbReference type="PANTHER" id="PTHR30294:SF29">
    <property type="entry name" value="MULTIDRUG ABC TRANSPORTER PERMEASE YBHS-RELATED"/>
    <property type="match status" value="1"/>
</dbReference>
<dbReference type="RefSeq" id="WP_244708880.1">
    <property type="nucleotide sequence ID" value="NZ_CP095073.1"/>
</dbReference>
<comment type="subcellular location">
    <subcellularLocation>
        <location evidence="1">Cell membrane</location>
        <topology evidence="1">Multi-pass membrane protein</topology>
    </subcellularLocation>
</comment>
<dbReference type="EMBL" id="CP095073">
    <property type="protein sequence ID" value="UOQ43521.1"/>
    <property type="molecule type" value="Genomic_DNA"/>
</dbReference>
<keyword evidence="2" id="KW-1003">Cell membrane</keyword>
<evidence type="ECO:0000313" key="9">
    <source>
        <dbReference type="Proteomes" id="UP000831787"/>
    </source>
</evidence>
<keyword evidence="4 6" id="KW-1133">Transmembrane helix</keyword>
<feature type="transmembrane region" description="Helical" evidence="6">
    <location>
        <begin position="367"/>
        <end position="389"/>
    </location>
</feature>
<evidence type="ECO:0000256" key="1">
    <source>
        <dbReference type="ARBA" id="ARBA00004651"/>
    </source>
</evidence>
<dbReference type="PANTHER" id="PTHR30294">
    <property type="entry name" value="MEMBRANE COMPONENT OF ABC TRANSPORTER YHHJ-RELATED"/>
    <property type="match status" value="1"/>
</dbReference>
<feature type="transmembrane region" description="Helical" evidence="6">
    <location>
        <begin position="278"/>
        <end position="300"/>
    </location>
</feature>
<feature type="transmembrane region" description="Helical" evidence="6">
    <location>
        <begin position="312"/>
        <end position="331"/>
    </location>
</feature>
<reference evidence="8 9" key="1">
    <citation type="submission" date="2022-04" db="EMBL/GenBank/DDBJ databases">
        <title>Halobacillus sp. isolated from saltern.</title>
        <authorList>
            <person name="Won M."/>
            <person name="Lee C.-M."/>
            <person name="Woen H.-Y."/>
            <person name="Kwon S.-W."/>
        </authorList>
    </citation>
    <scope>NUCLEOTIDE SEQUENCE [LARGE SCALE GENOMIC DNA]</scope>
    <source>
        <strain evidence="8 9">SSBR10-3</strain>
    </source>
</reference>
<proteinExistence type="predicted"/>
<feature type="transmembrane region" description="Helical" evidence="6">
    <location>
        <begin position="21"/>
        <end position="42"/>
    </location>
</feature>
<feature type="transmembrane region" description="Helical" evidence="6">
    <location>
        <begin position="182"/>
        <end position="206"/>
    </location>
</feature>
<evidence type="ECO:0000256" key="2">
    <source>
        <dbReference type="ARBA" id="ARBA00022475"/>
    </source>
</evidence>
<organism evidence="8 9">
    <name type="scientific">Halobacillus salinarum</name>
    <dbReference type="NCBI Taxonomy" id="2932257"/>
    <lineage>
        <taxon>Bacteria</taxon>
        <taxon>Bacillati</taxon>
        <taxon>Bacillota</taxon>
        <taxon>Bacilli</taxon>
        <taxon>Bacillales</taxon>
        <taxon>Bacillaceae</taxon>
        <taxon>Halobacillus</taxon>
    </lineage>
</organism>
<gene>
    <name evidence="8" type="ORF">MUN89_16605</name>
</gene>
<name>A0ABY4EGC2_9BACI</name>
<keyword evidence="5 6" id="KW-0472">Membrane</keyword>
<evidence type="ECO:0000256" key="4">
    <source>
        <dbReference type="ARBA" id="ARBA00022989"/>
    </source>
</evidence>
<evidence type="ECO:0000259" key="7">
    <source>
        <dbReference type="Pfam" id="PF12698"/>
    </source>
</evidence>
<accession>A0ABY4EGC2</accession>
<feature type="domain" description="ABC-2 type transporter transmembrane" evidence="7">
    <location>
        <begin position="19"/>
        <end position="386"/>
    </location>
</feature>
<sequence length="416" mass="45671">MNKFWIMLTQTYMNRIKSKSFVITTLVSIVLIFGLSNIQSIIESFNNDKTKEVAVLSDNEEWTAALQQSLKNNGKITSTAYSGTLDEAKKEVEDENFAAAVEISESDQGLPQASFYSNQIASTEVSEPVKQALQQVKVNMVTKQADIDPAVLQQISAPVTFDLVALEKSAKTAEELTQTRGLVYIMLFVMYFSVLMYGNMISTEVATEKSSRVMEILISSVSPVSQMFAKIFGIALLGLTQFCIFILAGFLGIKQGVNSGNQSFLDTVGVTNADPVTIVYAVLFFVLGYLLYATLAAMLGSLVSRLEDAQQIVAPMMMLVVASFILAVFGLNMPDAAFITATSYFPFFTPLIMFLRVGMLDIPLWEVLLSISIMVASIILLGIIGARVYRGGVLLYGKSSSLKDFKRAMQLSKKEN</sequence>
<feature type="transmembrane region" description="Helical" evidence="6">
    <location>
        <begin position="337"/>
        <end position="355"/>
    </location>
</feature>
<evidence type="ECO:0000256" key="6">
    <source>
        <dbReference type="SAM" id="Phobius"/>
    </source>
</evidence>
<keyword evidence="9" id="KW-1185">Reference proteome</keyword>
<keyword evidence="3 6" id="KW-0812">Transmembrane</keyword>